<organism evidence="3 4">
    <name type="scientific">Macrostomum lignano</name>
    <dbReference type="NCBI Taxonomy" id="282301"/>
    <lineage>
        <taxon>Eukaryota</taxon>
        <taxon>Metazoa</taxon>
        <taxon>Spiralia</taxon>
        <taxon>Lophotrochozoa</taxon>
        <taxon>Platyhelminthes</taxon>
        <taxon>Rhabditophora</taxon>
        <taxon>Macrostomorpha</taxon>
        <taxon>Macrostomida</taxon>
        <taxon>Macrostomidae</taxon>
        <taxon>Macrostomum</taxon>
    </lineage>
</organism>
<keyword evidence="1" id="KW-0175">Coiled coil</keyword>
<keyword evidence="4" id="KW-1185">Reference proteome</keyword>
<name>A0A267H801_9PLAT</name>
<evidence type="ECO:0000313" key="4">
    <source>
        <dbReference type="Proteomes" id="UP000215902"/>
    </source>
</evidence>
<reference evidence="3 4" key="1">
    <citation type="submission" date="2017-06" db="EMBL/GenBank/DDBJ databases">
        <title>A platform for efficient transgenesis in Macrostomum lignano, a flatworm model organism for stem cell research.</title>
        <authorList>
            <person name="Berezikov E."/>
        </authorList>
    </citation>
    <scope>NUCLEOTIDE SEQUENCE [LARGE SCALE GENOMIC DNA]</scope>
    <source>
        <strain evidence="3">DV1</strain>
        <tissue evidence="3">Whole organism</tissue>
    </source>
</reference>
<feature type="coiled-coil region" evidence="1">
    <location>
        <begin position="65"/>
        <end position="92"/>
    </location>
</feature>
<evidence type="ECO:0000256" key="1">
    <source>
        <dbReference type="SAM" id="Coils"/>
    </source>
</evidence>
<dbReference type="EMBL" id="NIVC01000010">
    <property type="protein sequence ID" value="PAA94405.1"/>
    <property type="molecule type" value="Genomic_DNA"/>
</dbReference>
<feature type="region of interest" description="Disordered" evidence="2">
    <location>
        <begin position="212"/>
        <end position="281"/>
    </location>
</feature>
<sequence length="281" mass="31568">MNKLDEAAQNFFNEVLTEAKELSEIRLLEVDPRDVNLCVPNAPDREVSKEELRSIEYLNSVRDIKLHLEANALELELQLKQQQLAAVRAKRAHSESTRTLNYRLRDHLRLVESSNARRASSAETGSRQAGIAARLSDLEAREHRFRCRSEKFQDELKITEEITRLVRMSIERLAHRMQLIGHATLDSLISAVEAIRLDADRAEDRLEELRQQTDSMTEQLLGGKSLYDPGSRSGSRSGSKSSSRSGSRSGSRSSSRSGSRSGSDSVKAADNRYESDNSALE</sequence>
<comment type="caution">
    <text evidence="3">The sequence shown here is derived from an EMBL/GenBank/DDBJ whole genome shotgun (WGS) entry which is preliminary data.</text>
</comment>
<protein>
    <submittedName>
        <fullName evidence="3">Uncharacterized protein</fullName>
    </submittedName>
</protein>
<proteinExistence type="predicted"/>
<dbReference type="AlphaFoldDB" id="A0A267H801"/>
<gene>
    <name evidence="3" type="ORF">BOX15_Mlig007854g1</name>
</gene>
<dbReference type="Proteomes" id="UP000215902">
    <property type="component" value="Unassembled WGS sequence"/>
</dbReference>
<accession>A0A267H801</accession>
<evidence type="ECO:0000256" key="2">
    <source>
        <dbReference type="SAM" id="MobiDB-lite"/>
    </source>
</evidence>
<feature type="compositionally biased region" description="Low complexity" evidence="2">
    <location>
        <begin position="230"/>
        <end position="263"/>
    </location>
</feature>
<evidence type="ECO:0000313" key="3">
    <source>
        <dbReference type="EMBL" id="PAA94405.1"/>
    </source>
</evidence>